<dbReference type="EMBL" id="QWLB01000011">
    <property type="protein sequence ID" value="RIH93005.1"/>
    <property type="molecule type" value="Genomic_DNA"/>
</dbReference>
<gene>
    <name evidence="4" type="primary">ndx1</name>
    <name evidence="4" type="ORF">Mgrana_01129</name>
</gene>
<dbReference type="PANTHER" id="PTHR21340">
    <property type="entry name" value="DIADENOSINE 5,5-P1,P4-TETRAPHOSPHATE PYROPHOSPHOHYDROLASE MUTT"/>
    <property type="match status" value="1"/>
</dbReference>
<name>A0A399FBD2_9DEIN</name>
<dbReference type="PROSITE" id="PS00893">
    <property type="entry name" value="NUDIX_BOX"/>
    <property type="match status" value="1"/>
</dbReference>
<dbReference type="InterPro" id="IPR020084">
    <property type="entry name" value="NUDIX_hydrolase_CS"/>
</dbReference>
<dbReference type="PROSITE" id="PS51462">
    <property type="entry name" value="NUDIX"/>
    <property type="match status" value="1"/>
</dbReference>
<sequence>MSVLGAGGVLFNREGEVLLLRDRQGFWVFPKGHVDEGENPQGAALREVEEETGIRGQILGELSSTRYTNNTGTEREILWYLMRGSGKVRLEPGMNGVGFFPPEEARRILAFPEDLRLLEEALGALQRHPG</sequence>
<dbReference type="GO" id="GO:0006167">
    <property type="term" value="P:AMP biosynthetic process"/>
    <property type="evidence" value="ECO:0007669"/>
    <property type="project" value="TreeGrafter"/>
</dbReference>
<evidence type="ECO:0000256" key="2">
    <source>
        <dbReference type="RuleBase" id="RU003476"/>
    </source>
</evidence>
<dbReference type="EC" id="3.6.1.61" evidence="4"/>
<dbReference type="InterPro" id="IPR051325">
    <property type="entry name" value="Nudix_hydrolase_domain"/>
</dbReference>
<dbReference type="GO" id="GO:0006754">
    <property type="term" value="P:ATP biosynthetic process"/>
    <property type="evidence" value="ECO:0007669"/>
    <property type="project" value="TreeGrafter"/>
</dbReference>
<dbReference type="AlphaFoldDB" id="A0A399FBD2"/>
<evidence type="ECO:0000313" key="4">
    <source>
        <dbReference type="EMBL" id="RIH93005.1"/>
    </source>
</evidence>
<dbReference type="InterPro" id="IPR000086">
    <property type="entry name" value="NUDIX_hydrolase_dom"/>
</dbReference>
<proteinExistence type="inferred from homology"/>
<keyword evidence="5" id="KW-1185">Reference proteome</keyword>
<evidence type="ECO:0000256" key="1">
    <source>
        <dbReference type="ARBA" id="ARBA00022801"/>
    </source>
</evidence>
<reference evidence="4 5" key="1">
    <citation type="submission" date="2018-08" db="EMBL/GenBank/DDBJ databases">
        <title>Meiothermus granaticius genome AF-68 sequencing project.</title>
        <authorList>
            <person name="Da Costa M.S."/>
            <person name="Albuquerque L."/>
            <person name="Raposo P."/>
            <person name="Froufe H.J.C."/>
            <person name="Barroso C.S."/>
            <person name="Egas C."/>
        </authorList>
    </citation>
    <scope>NUCLEOTIDE SEQUENCE [LARGE SCALE GENOMIC DNA]</scope>
    <source>
        <strain evidence="4 5">AF-68</strain>
    </source>
</reference>
<protein>
    <submittedName>
        <fullName evidence="4">Diadenosine hexaphosphate hydrolase</fullName>
        <ecNumber evidence="4">3.6.1.61</ecNumber>
    </submittedName>
</protein>
<comment type="similarity">
    <text evidence="2">Belongs to the Nudix hydrolase family.</text>
</comment>
<dbReference type="Proteomes" id="UP000266178">
    <property type="component" value="Unassembled WGS sequence"/>
</dbReference>
<dbReference type="PRINTS" id="PR00502">
    <property type="entry name" value="NUDIXFAMILY"/>
</dbReference>
<evidence type="ECO:0000313" key="5">
    <source>
        <dbReference type="Proteomes" id="UP000266178"/>
    </source>
</evidence>
<dbReference type="GO" id="GO:0004081">
    <property type="term" value="F:bis(5'-nucleosyl)-tetraphosphatase (asymmetrical) activity"/>
    <property type="evidence" value="ECO:0007669"/>
    <property type="project" value="TreeGrafter"/>
</dbReference>
<dbReference type="Pfam" id="PF00293">
    <property type="entry name" value="NUDIX"/>
    <property type="match status" value="1"/>
</dbReference>
<dbReference type="Gene3D" id="3.90.79.10">
    <property type="entry name" value="Nucleoside Triphosphate Pyrophosphohydrolase"/>
    <property type="match status" value="1"/>
</dbReference>
<dbReference type="InterPro" id="IPR020476">
    <property type="entry name" value="Nudix_hydrolase"/>
</dbReference>
<feature type="domain" description="Nudix hydrolase" evidence="3">
    <location>
        <begin position="1"/>
        <end position="122"/>
    </location>
</feature>
<organism evidence="4 5">
    <name type="scientific">Meiothermus granaticius NBRC 107808</name>
    <dbReference type="NCBI Taxonomy" id="1227551"/>
    <lineage>
        <taxon>Bacteria</taxon>
        <taxon>Thermotogati</taxon>
        <taxon>Deinococcota</taxon>
        <taxon>Deinococci</taxon>
        <taxon>Thermales</taxon>
        <taxon>Thermaceae</taxon>
        <taxon>Meiothermus</taxon>
    </lineage>
</organism>
<dbReference type="PANTHER" id="PTHR21340:SF0">
    <property type="entry name" value="BIS(5'-NUCLEOSYL)-TETRAPHOSPHATASE [ASYMMETRICAL]"/>
    <property type="match status" value="1"/>
</dbReference>
<keyword evidence="1 2" id="KW-0378">Hydrolase</keyword>
<dbReference type="CDD" id="cd03673">
    <property type="entry name" value="NUDIX_Ap6A_hydrolase"/>
    <property type="match status" value="1"/>
</dbReference>
<dbReference type="SUPFAM" id="SSF55811">
    <property type="entry name" value="Nudix"/>
    <property type="match status" value="1"/>
</dbReference>
<accession>A0A399FBD2</accession>
<evidence type="ECO:0000259" key="3">
    <source>
        <dbReference type="PROSITE" id="PS51462"/>
    </source>
</evidence>
<dbReference type="OrthoDB" id="9816289at2"/>
<dbReference type="InterPro" id="IPR015797">
    <property type="entry name" value="NUDIX_hydrolase-like_dom_sf"/>
</dbReference>
<dbReference type="RefSeq" id="WP_119356633.1">
    <property type="nucleotide sequence ID" value="NZ_BJXM01000003.1"/>
</dbReference>
<comment type="caution">
    <text evidence="4">The sequence shown here is derived from an EMBL/GenBank/DDBJ whole genome shotgun (WGS) entry which is preliminary data.</text>
</comment>